<dbReference type="InterPro" id="IPR027417">
    <property type="entry name" value="P-loop_NTPase"/>
</dbReference>
<evidence type="ECO:0000259" key="1">
    <source>
        <dbReference type="SMART" id="SM00382"/>
    </source>
</evidence>
<keyword evidence="3" id="KW-1185">Reference proteome</keyword>
<dbReference type="Gene3D" id="3.40.50.300">
    <property type="entry name" value="P-loop containing nucleotide triphosphate hydrolases"/>
    <property type="match status" value="1"/>
</dbReference>
<dbReference type="VEuPathDB" id="FungiDB:RhiirFUN_014831"/>
<dbReference type="Proteomes" id="UP000018888">
    <property type="component" value="Unassembled WGS sequence"/>
</dbReference>
<sequence length="3156" mass="369728">MNDWFTPYPGSRLYNEIQITFHVHLPEGVDKIGQPVVLGNRKELGSWGNPIVKLRQQNLTYWKSDLITISLYKPNFFHIIRVELIQYKYAVHIVPSMFSKGNEKIVFEGLEESFQDCRTLDIERDNQFDIWNSNHQYSLYAIHDFAFVDYIYNSIKGSNLKDKVMEYQHLLSLYNYRTIRASSLDFIFSHIGDKFKEKRLFLCLILGYYISREKGTFHELPVSFQSKLLLNALESYNQETLLSNTKDLMYTAILVLVRHNAFQMQFDWSVIFTISAEIDPNYTFIDQLKTLKYSSENLAKFVQIIGPYIENIEPQVYIKVAKWSIQLCHNTNSLFKLWSDVLLRNSKLDKTIFRCFIEQVRKIISHDDDDAVALESRFIKLPIGYRYDLSEVFQSRTLFLLENSSKEWTNKNIASIKRLLLSLNWCDEQFVKSLELISKSYILELLNIFPELLDNWFRSDFSDKEKKIPNICTTWIKNLSSKLYASSSLNESKFIFLIFQQLERIHPLLGYRINIWQGLTDTAMKIVKECLEIHIFAATILIVTLDQDDVKKLFLNLVKEILNKTVRQASDELLHNIFVICSHKGEILEVPNSMSEDILYHIMTILQNQASAFTSSQHHHLNILKAGKFWDAILFADGNVSKLNSHPFIKRIGGSINELGLLFVEKMIDMQLLQQLLVYSDKRLFTYFCSASKKNFLGDIIVFRAITVTRDEIAKIRKLYNNYRFRNAILLTFYTEFCPVAQVTDVNDYIKDIKQHTTNLDKVEMKQALAPDYLAFHGKTLECAKRCYKFRQSQIFRNIFEVCIKEDAAATKVEYIAQKLIPIVFDKYNALYKRLEEWGKLKCSEAYLLWRNVTDINSELDLIEDCEMSERLLKTLVNFSKWIERLEKLEKVVEIFGVQHNDDDWLSKSIRNLKDDSMELEKTNNLFDYLDKNLIKVNQDCWELIKELSNADDLIGFLMKISKHDIKILFNDVNDHSDEKLTQLSLLVQVNQFLFPILDKNKETISDFLEELLRIVEKDHTLREKIALCNSNNSIFQNIYNKIQNGDEDTKEKIKNAVLNGTYTFARDVKGKCMVFLEYSSKSNVKYNLNEMLDLRRRALLIDESIISKIIIDKEEEVSKNVLDEFIHQVDVVQEIINTASMLMQIGHLCYRKFEKKLQGTNNMEDYRKFLDDELEKWQVILDQSHKRCYYLTFFYSRHILSFYDYFTSENLDKENEEECKALISFVNSKAQLPSHGDVQGILNGFKDHYEILCEIGNELEKIFRNTPIQLLKIKYSGQREIITKGKLFVATYTDKIQVPNTIMSLYASYGYYPEPWQILICTSSTTMEELIIFFKRSFYASSNGYENSLFCIVNLEILDFEFQYNFLNYIKLMQLEYKNEDYLLTLLCYRKSEMSNYILDQFSLEAQEINELNANTLQEVYQELFTNITCISSDLSGQGKTEWIKEVSYSKQKIPLSFLISDNMNLKYLVNKLKACKLKQIQSLHINILSADYPEEVNLFLFELLTFKLVSYNNLIVSIPDTFIFIEISSSANQNLLRYLPILRFSHHKYLNWNIENFRVSQEITSPIQIVCHYLKLYDLEKIDTEENLGHDIKYPLPEEFCQHLIMKYFLNKSDKYILSFKCIEIFVNILADQLIRFLSSQYFTINDLKLNLKEANIGSTIIKSLLSTSKDFVIQSIKSKSAQFKSLTSEYENMIYQFDNSNYNIYFFNPYTLSSYILYNNKNEVSDNIKLLLNGQELEDYNTMTTTELLIKLETIARRSNEELNFPEYALTTDNLMKMALILLRVRANIPVLICGEAGCSKTSLITYLAMIVEVQLCTLNLHAGIDEETIMIFINDTLKKAEKGETWILLDEINTCNRLGLLADLISNKKFKDKPIHPNIRLFATCNPYRHCKRIQSEARHVIENKINLVYQVKPLPDQILDYVWDFGIIKPNDEYKYIQIMVEKELKNNLAHPVFSELLFTSQKFVRKVEESYSVSLRDIKRAITLAKFFYNSLENRPAYKKGHIYPPSGNSTIKTRSYILALNLCYHSRLYKQALRKQYRCEMEQILRDHKINTGENMFSKIIREEQDDYINRMQCPPNTAKNEALLENVLATIVCILTKIPVFIIGETGSSKSLAIRLINSNLRGSDSEDEYFKTLPRVYLFSHQVSLSTTSDDIIKVFNKANEYQEINSKQFPVISVVLLENVELVETSPFDPLKMLHTLLEPNYPAIWPTVSVVGISNNHLNISKSGRALLVQRPQFDMDNLVSVTKFFLARNIELESILESIAKAYLNYEKHGQTLPNFHGLRDYYALIKQLSLNEVTPDNIQMALARNFGGMGSSDKLCETYFGDFIKTNNNDDNPWSCKQISIEKLIDSNLDDSDARHLMVIGKSDSIVNLLTYHLKRRNLDPVVILGSQFPNDQDDYYYSVLNKITLCIKTGRPLILTDLKMIYGNLYDLWNQNYVIIENDGNAKYFTRITLGACDNPTLFVPSNFKCILVMDEMDLPLAGPPLLNRFEKQKVSIDDILNERQMLIVKDLFNWINQMLTSFESNSDIQTHNKFTEKELFIGFDDDETLQSLVINIIKNNPEVKDEVILEKCKECLIAIASPDGVLRAELSTIERDEFNKWKRVYFHQQYHDSLYDYFNALLNQENENSLANLKEHLTIVNTFSKININSKFCLQDLLGYQAYNLSIFRTESQFSNMVKNFFFESTDQILILQCDIKTINTKCIKLVKHIIEQYQNEFWAKNEQFKTNNPTKHIKYACLIFHIQQDYEPNSLLSNFICGWKRIFIESLEPPEIPLIDLLDKSLYEVINSKLFDKIVNSTMPFEKILQNELLWCLSCIEYQHSNEGYENYISLLSKGILNNSNFIQCIKTKTFEWILTNCKNWQCEVALNRKNYSSKFTCFSLALRNYVIIIIKQTISKILYSLEKLSAMSTFFNSENGESKVKKELSEFWKIFFMDNSIINIDNLCEPKPSMYIMSRSINDLEFPFSYYFMNLINYYEKYYFEELDILRQDSENINNESYADHIEDFKNNLISIHPYFEYLQRYSEFYYNDFISIILSTYSIKLPSKENLDFILRNLIEVTEDKIIDPFILHIYWWKYSNEILIQLKLVETFPNILINVQNDFVVHGKLAQDLFSESINSILQNICDDKPWKQDMDYILSILSVT</sequence>
<comment type="caution">
    <text evidence="2">The sequence shown here is derived from an EMBL/GenBank/DDBJ whole genome shotgun (WGS) entry which is preliminary data.</text>
</comment>
<dbReference type="GO" id="GO:0016887">
    <property type="term" value="F:ATP hydrolysis activity"/>
    <property type="evidence" value="ECO:0007669"/>
    <property type="project" value="InterPro"/>
</dbReference>
<evidence type="ECO:0000313" key="2">
    <source>
        <dbReference type="EMBL" id="POG60316.1"/>
    </source>
</evidence>
<reference evidence="2 3" key="2">
    <citation type="journal article" date="2018" name="New Phytol.">
        <title>High intraspecific genome diversity in the model arbuscular mycorrhizal symbiont Rhizophagus irregularis.</title>
        <authorList>
            <person name="Chen E.C.H."/>
            <person name="Morin E."/>
            <person name="Beaudet D."/>
            <person name="Noel J."/>
            <person name="Yildirir G."/>
            <person name="Ndikumana S."/>
            <person name="Charron P."/>
            <person name="St-Onge C."/>
            <person name="Giorgi J."/>
            <person name="Kruger M."/>
            <person name="Marton T."/>
            <person name="Ropars J."/>
            <person name="Grigoriev I.V."/>
            <person name="Hainaut M."/>
            <person name="Henrissat B."/>
            <person name="Roux C."/>
            <person name="Martin F."/>
            <person name="Corradi N."/>
        </authorList>
    </citation>
    <scope>NUCLEOTIDE SEQUENCE [LARGE SCALE GENOMIC DNA]</scope>
    <source>
        <strain evidence="2 3">DAOM 197198</strain>
    </source>
</reference>
<gene>
    <name evidence="2" type="ORF">GLOIN_2v777327</name>
</gene>
<dbReference type="InterPro" id="IPR031248">
    <property type="entry name" value="RNF213"/>
</dbReference>
<dbReference type="PANTHER" id="PTHR22605:SF1">
    <property type="entry name" value="RZ-TYPE DOMAIN-CONTAINING PROTEIN"/>
    <property type="match status" value="1"/>
</dbReference>
<evidence type="ECO:0000313" key="3">
    <source>
        <dbReference type="Proteomes" id="UP000018888"/>
    </source>
</evidence>
<feature type="domain" description="AAA+ ATPase" evidence="1">
    <location>
        <begin position="1790"/>
        <end position="1916"/>
    </location>
</feature>
<dbReference type="InterPro" id="IPR003593">
    <property type="entry name" value="AAA+_ATPase"/>
</dbReference>
<accession>A0A2P4P4J8</accession>
<feature type="domain" description="AAA+ ATPase" evidence="1">
    <location>
        <begin position="2104"/>
        <end position="2253"/>
    </location>
</feature>
<organism evidence="2 3">
    <name type="scientific">Rhizophagus irregularis (strain DAOM 181602 / DAOM 197198 / MUCL 43194)</name>
    <name type="common">Arbuscular mycorrhizal fungus</name>
    <name type="synonym">Glomus intraradices</name>
    <dbReference type="NCBI Taxonomy" id="747089"/>
    <lineage>
        <taxon>Eukaryota</taxon>
        <taxon>Fungi</taxon>
        <taxon>Fungi incertae sedis</taxon>
        <taxon>Mucoromycota</taxon>
        <taxon>Glomeromycotina</taxon>
        <taxon>Glomeromycetes</taxon>
        <taxon>Glomerales</taxon>
        <taxon>Glomeraceae</taxon>
        <taxon>Rhizophagus</taxon>
    </lineage>
</organism>
<protein>
    <recommendedName>
        <fullName evidence="1">AAA+ ATPase domain-containing protein</fullName>
    </recommendedName>
</protein>
<dbReference type="SUPFAM" id="SSF52540">
    <property type="entry name" value="P-loop containing nucleoside triphosphate hydrolases"/>
    <property type="match status" value="1"/>
</dbReference>
<reference evidence="2 3" key="1">
    <citation type="journal article" date="2013" name="Proc. Natl. Acad. Sci. U.S.A.">
        <title>Genome of an arbuscular mycorrhizal fungus provides insight into the oldest plant symbiosis.</title>
        <authorList>
            <person name="Tisserant E."/>
            <person name="Malbreil M."/>
            <person name="Kuo A."/>
            <person name="Kohler A."/>
            <person name="Symeonidi A."/>
            <person name="Balestrini R."/>
            <person name="Charron P."/>
            <person name="Duensing N."/>
            <person name="Frei Dit Frey N."/>
            <person name="Gianinazzi-Pearson V."/>
            <person name="Gilbert L.B."/>
            <person name="Handa Y."/>
            <person name="Herr J.R."/>
            <person name="Hijri M."/>
            <person name="Koul R."/>
            <person name="Kawaguchi M."/>
            <person name="Krajinski F."/>
            <person name="Lammers P.J."/>
            <person name="Masclaux F.G."/>
            <person name="Murat C."/>
            <person name="Morin E."/>
            <person name="Ndikumana S."/>
            <person name="Pagni M."/>
            <person name="Petitpierre D."/>
            <person name="Requena N."/>
            <person name="Rosikiewicz P."/>
            <person name="Riley R."/>
            <person name="Saito K."/>
            <person name="San Clemente H."/>
            <person name="Shapiro H."/>
            <person name="van Tuinen D."/>
            <person name="Becard G."/>
            <person name="Bonfante P."/>
            <person name="Paszkowski U."/>
            <person name="Shachar-Hill Y.Y."/>
            <person name="Tuskan G.A."/>
            <person name="Young P.W."/>
            <person name="Sanders I.R."/>
            <person name="Henrissat B."/>
            <person name="Rensing S.A."/>
            <person name="Grigoriev I.V."/>
            <person name="Corradi N."/>
            <person name="Roux C."/>
            <person name="Martin F."/>
        </authorList>
    </citation>
    <scope>NUCLEOTIDE SEQUENCE [LARGE SCALE GENOMIC DNA]</scope>
    <source>
        <strain evidence="2 3">DAOM 197198</strain>
    </source>
</reference>
<dbReference type="SMART" id="SM00382">
    <property type="entry name" value="AAA"/>
    <property type="match status" value="2"/>
</dbReference>
<proteinExistence type="predicted"/>
<name>A0A2P4P4J8_RHIID</name>
<dbReference type="GO" id="GO:0004842">
    <property type="term" value="F:ubiquitin-protein transferase activity"/>
    <property type="evidence" value="ECO:0007669"/>
    <property type="project" value="InterPro"/>
</dbReference>
<dbReference type="EMBL" id="AUPC02000397">
    <property type="protein sequence ID" value="POG60316.1"/>
    <property type="molecule type" value="Genomic_DNA"/>
</dbReference>
<dbReference type="PANTHER" id="PTHR22605">
    <property type="entry name" value="RZ-TYPE DOMAIN-CONTAINING PROTEIN"/>
    <property type="match status" value="1"/>
</dbReference>